<evidence type="ECO:0000256" key="2">
    <source>
        <dbReference type="SAM" id="MobiDB-lite"/>
    </source>
</evidence>
<keyword evidence="5" id="KW-1185">Reference proteome</keyword>
<dbReference type="Gene3D" id="2.40.10.120">
    <property type="match status" value="1"/>
</dbReference>
<accession>A0A841E959</accession>
<evidence type="ECO:0000256" key="1">
    <source>
        <dbReference type="ARBA" id="ARBA00022737"/>
    </source>
</evidence>
<dbReference type="Proteomes" id="UP000558997">
    <property type="component" value="Unassembled WGS sequence"/>
</dbReference>
<dbReference type="EMBL" id="JACHNF010000001">
    <property type="protein sequence ID" value="MBB5983778.1"/>
    <property type="molecule type" value="Genomic_DNA"/>
</dbReference>
<dbReference type="Pfam" id="PF13365">
    <property type="entry name" value="Trypsin_2"/>
    <property type="match status" value="1"/>
</dbReference>
<name>A0A841E959_9ACTN</name>
<dbReference type="SUPFAM" id="SSF50494">
    <property type="entry name" value="Trypsin-like serine proteases"/>
    <property type="match status" value="1"/>
</dbReference>
<proteinExistence type="predicted"/>
<protein>
    <submittedName>
        <fullName evidence="4">Tetratricopeptide (TPR) repeat protein</fullName>
    </submittedName>
</protein>
<evidence type="ECO:0000313" key="5">
    <source>
        <dbReference type="Proteomes" id="UP000558997"/>
    </source>
</evidence>
<reference evidence="4 5" key="1">
    <citation type="submission" date="2020-08" db="EMBL/GenBank/DDBJ databases">
        <title>Sequencing the genomes of 1000 actinobacteria strains.</title>
        <authorList>
            <person name="Klenk H.-P."/>
        </authorList>
    </citation>
    <scope>NUCLEOTIDE SEQUENCE [LARGE SCALE GENOMIC DNA]</scope>
    <source>
        <strain evidence="4 5">DSM 17294</strain>
    </source>
</reference>
<keyword evidence="1" id="KW-0677">Repeat</keyword>
<dbReference type="AlphaFoldDB" id="A0A841E959"/>
<dbReference type="InterPro" id="IPR056884">
    <property type="entry name" value="NPHP3-like_N"/>
</dbReference>
<sequence>MTEVDGHRVAEVIVTMAGGVERRGSGYLIRQGLVLTATHVIAAARSIRVRFDADHIPGEWSASGEVVWSAGDLAVLAITPAGDPVPIARFGGIGDRAASLHVRAVGFPWFKLRTESDHASYRDTHQADGTLATLSNRREGTLEVTVSPPAADPDPRRSPWDGMSGAALFSGDRIIGVLAEHHRSEGLGRLSAVRFDERTLTELASLLGVHPAAPDVLRSPHERTRHARLLTLSNTIAPDQLLDRTEELAELAAFCASDELCLWWQAEPWAGKSALLSWFVLHPPPGVEVVSFFVTRRLPGQSDSDAYLSAILPQLLPGSDEPDRFQALASAYESAAARAAEVGQRLVLVVDGLDEDTGSDLSRPSIASLLPRRVPPNLRIILTSRTGLSIPVDVRTDHPLRTYQLRRLSPSPHAVDLEREATNELVRVLRGPDRPVIGLLAASGGGLSKDDLAELTGRSRFDLAEQLAGVLGRSVRLTEAGYVFSHDALRATAEEQLGAEVAQRRRELRAWAETYQQRHWPEGTPDYLLRAYPHLLAAVGDLDGLLWCADDNERQDRLRAWTGADQLALSELFLAHRLNTMQPLPDLTVAMRLAVRRADLAAQYAGMPACLPSVLELLGEPTLAEALAYSVTDSRPRALVELAQVVADSDLARAWSLVRHVRDNAERIAAMAWLSDRAGDHRQASALAKTVDDYDVRVSICAHLAAAAEGAGDYARADEYTEQMDLYPVSRNSVVLARAQAAAGRGDRRRAESLYRSIRGYRPVWPHDFRSMSEDELLAEYSGGSVTCKQELAVAFAAKGNYRHAEECCRWEEYCRGPKGHHAEAYAVVAKHAALAGEREQARRFVAESRRIMASADRSAPLDRIGPIELILLAVAAGQLDRARSVVSSTSDPEVRIIRRCALAHALARQHELTAATAVLQNVAPTLLSWTDSSDSLINRRTAYEEAFPAALLTGDVELARRTFLAVYPDHYSRVQPILVAFASAGDLATLRSMIHGLPTATDRAAALLDLAQSLRPRHPTAAAELAREVFALLSGSRRDYDLYLVLEAATCTPRDAHAMVEYVRSVASAARFAELTFSVAQALATARDYPAAEATLASRSEDEHLTEIYAQLALAAVHNRDLEQAQVYRDRAVALLGQVPWDERRLYAYRIISEVTDKLGESSAADACASSIRAPFGQALVYLHLADKGAAGHVRRRLAEALWIDLPLDAIKRAVDLEPGALNALLSP</sequence>
<dbReference type="InterPro" id="IPR009003">
    <property type="entry name" value="Peptidase_S1_PA"/>
</dbReference>
<comment type="caution">
    <text evidence="4">The sequence shown here is derived from an EMBL/GenBank/DDBJ whole genome shotgun (WGS) entry which is preliminary data.</text>
</comment>
<dbReference type="Pfam" id="PF24883">
    <property type="entry name" value="NPHP3_N"/>
    <property type="match status" value="1"/>
</dbReference>
<evidence type="ECO:0000313" key="4">
    <source>
        <dbReference type="EMBL" id="MBB5983778.1"/>
    </source>
</evidence>
<feature type="region of interest" description="Disordered" evidence="2">
    <location>
        <begin position="128"/>
        <end position="162"/>
    </location>
</feature>
<feature type="domain" description="Nephrocystin 3-like N-terminal" evidence="3">
    <location>
        <begin position="257"/>
        <end position="385"/>
    </location>
</feature>
<dbReference type="RefSeq" id="WP_184842101.1">
    <property type="nucleotide sequence ID" value="NZ_BAAAVN010000013.1"/>
</dbReference>
<gene>
    <name evidence="4" type="ORF">HDA44_007119</name>
</gene>
<evidence type="ECO:0000259" key="3">
    <source>
        <dbReference type="Pfam" id="PF24883"/>
    </source>
</evidence>
<organism evidence="4 5">
    <name type="scientific">Kribbella solani</name>
    <dbReference type="NCBI Taxonomy" id="236067"/>
    <lineage>
        <taxon>Bacteria</taxon>
        <taxon>Bacillati</taxon>
        <taxon>Actinomycetota</taxon>
        <taxon>Actinomycetes</taxon>
        <taxon>Propionibacteriales</taxon>
        <taxon>Kribbellaceae</taxon>
        <taxon>Kribbella</taxon>
    </lineage>
</organism>